<dbReference type="EC" id="3.1.2.6" evidence="7"/>
<protein>
    <recommendedName>
        <fullName evidence="7">Hydroxyacylglutathione hydrolase</fullName>
        <ecNumber evidence="7">3.1.2.6</ecNumber>
    </recommendedName>
    <alternativeName>
        <fullName evidence="7">Glyoxalase II</fullName>
        <shortName evidence="7">Glx II</shortName>
    </alternativeName>
</protein>
<comment type="cofactor">
    <cofactor evidence="7">
        <name>Zn(2+)</name>
        <dbReference type="ChEBI" id="CHEBI:29105"/>
    </cofactor>
    <text evidence="7">Binds 2 Zn(2+) ions per subunit.</text>
</comment>
<dbReference type="AlphaFoldDB" id="A0A919BJ28"/>
<name>A0A919BJ28_9GAMM</name>
<dbReference type="InterPro" id="IPR017782">
    <property type="entry name" value="Hydroxyacylglutathione_Hdrlase"/>
</dbReference>
<dbReference type="InterPro" id="IPR032282">
    <property type="entry name" value="HAGH_C"/>
</dbReference>
<dbReference type="GO" id="GO:0019243">
    <property type="term" value="P:methylglyoxal catabolic process to D-lactate via S-lactoyl-glutathione"/>
    <property type="evidence" value="ECO:0007669"/>
    <property type="project" value="UniProtKB-UniRule"/>
</dbReference>
<feature type="domain" description="Metallo-beta-lactamase" evidence="8">
    <location>
        <begin position="11"/>
        <end position="172"/>
    </location>
</feature>
<feature type="binding site" evidence="7">
    <location>
        <position position="172"/>
    </location>
    <ligand>
        <name>Zn(2+)</name>
        <dbReference type="ChEBI" id="CHEBI:29105"/>
        <label>2</label>
    </ligand>
</feature>
<feature type="binding site" evidence="7">
    <location>
        <position position="59"/>
    </location>
    <ligand>
        <name>Zn(2+)</name>
        <dbReference type="ChEBI" id="CHEBI:29105"/>
        <label>2</label>
    </ligand>
</feature>
<dbReference type="Pfam" id="PF00753">
    <property type="entry name" value="Lactamase_B"/>
    <property type="match status" value="1"/>
</dbReference>
<dbReference type="EMBL" id="BNCK01000004">
    <property type="protein sequence ID" value="GHF90938.1"/>
    <property type="molecule type" value="Genomic_DNA"/>
</dbReference>
<evidence type="ECO:0000313" key="10">
    <source>
        <dbReference type="Proteomes" id="UP000623842"/>
    </source>
</evidence>
<proteinExistence type="inferred from homology"/>
<evidence type="ECO:0000259" key="8">
    <source>
        <dbReference type="SMART" id="SM00849"/>
    </source>
</evidence>
<keyword evidence="4 7" id="KW-0479">Metal-binding</keyword>
<dbReference type="GO" id="GO:0004416">
    <property type="term" value="F:hydroxyacylglutathione hydrolase activity"/>
    <property type="evidence" value="ECO:0007669"/>
    <property type="project" value="UniProtKB-UniRule"/>
</dbReference>
<dbReference type="SUPFAM" id="SSF56281">
    <property type="entry name" value="Metallo-hydrolase/oxidoreductase"/>
    <property type="match status" value="1"/>
</dbReference>
<comment type="subunit">
    <text evidence="7">Monomer.</text>
</comment>
<comment type="similarity">
    <text evidence="3 7">Belongs to the metallo-beta-lactamase superfamily. Glyoxalase II family.</text>
</comment>
<dbReference type="CDD" id="cd07723">
    <property type="entry name" value="hydroxyacylglutathione_hydrolase_MBL-fold"/>
    <property type="match status" value="1"/>
</dbReference>
<sequence length="260" mass="29199">MKIKAIKAFNDNYIWALINESNKTVTLVDPGDAEVCLKFLADNQLSLVSLLITHNHWDHTEGIPVLSQHCAKLGHALTVYGPNTPKIPTVTHPVTQDDIVELSHLDVSLQVLSLPGHTLDHIGYLTDDLLFCGDTLFSAGCGRLFDGTLKQMHQSLNKLKQLPGTTKVYCTHEYTLANLNFALSVEPNNRAMVDYYNQVVTLRQQNKSTIPTNIAQELKINPFLRCGENEIKQSAQEYVGQQLLTELEVFTAIRLWKDNF</sequence>
<gene>
    <name evidence="7 9" type="primary">gloB</name>
    <name evidence="9" type="ORF">GCM10017161_18380</name>
</gene>
<feature type="binding site" evidence="7">
    <location>
        <position position="134"/>
    </location>
    <ligand>
        <name>Zn(2+)</name>
        <dbReference type="ChEBI" id="CHEBI:29105"/>
        <label>1</label>
    </ligand>
</feature>
<keyword evidence="10" id="KW-1185">Reference proteome</keyword>
<evidence type="ECO:0000256" key="2">
    <source>
        <dbReference type="ARBA" id="ARBA00004963"/>
    </source>
</evidence>
<dbReference type="InterPro" id="IPR036866">
    <property type="entry name" value="RibonucZ/Hydroxyglut_hydro"/>
</dbReference>
<organism evidence="9 10">
    <name type="scientific">Thalassotalea marina</name>
    <dbReference type="NCBI Taxonomy" id="1673741"/>
    <lineage>
        <taxon>Bacteria</taxon>
        <taxon>Pseudomonadati</taxon>
        <taxon>Pseudomonadota</taxon>
        <taxon>Gammaproteobacteria</taxon>
        <taxon>Alteromonadales</taxon>
        <taxon>Colwelliaceae</taxon>
        <taxon>Thalassotalea</taxon>
    </lineage>
</organism>
<feature type="binding site" evidence="7">
    <location>
        <position position="56"/>
    </location>
    <ligand>
        <name>Zn(2+)</name>
        <dbReference type="ChEBI" id="CHEBI:29105"/>
        <label>1</label>
    </ligand>
</feature>
<comment type="caution">
    <text evidence="9">The sequence shown here is derived from an EMBL/GenBank/DDBJ whole genome shotgun (WGS) entry which is preliminary data.</text>
</comment>
<dbReference type="NCBIfam" id="TIGR03413">
    <property type="entry name" value="GSH_gloB"/>
    <property type="match status" value="1"/>
</dbReference>
<dbReference type="Gene3D" id="3.60.15.10">
    <property type="entry name" value="Ribonuclease Z/Hydroxyacylglutathione hydrolase-like"/>
    <property type="match status" value="1"/>
</dbReference>
<feature type="binding site" evidence="7">
    <location>
        <position position="117"/>
    </location>
    <ligand>
        <name>Zn(2+)</name>
        <dbReference type="ChEBI" id="CHEBI:29105"/>
        <label>1</label>
    </ligand>
</feature>
<feature type="binding site" evidence="7">
    <location>
        <position position="134"/>
    </location>
    <ligand>
        <name>Zn(2+)</name>
        <dbReference type="ChEBI" id="CHEBI:29105"/>
        <label>2</label>
    </ligand>
</feature>
<keyword evidence="6 7" id="KW-0862">Zinc</keyword>
<reference evidence="9" key="2">
    <citation type="submission" date="2020-09" db="EMBL/GenBank/DDBJ databases">
        <authorList>
            <person name="Sun Q."/>
            <person name="Kim S."/>
        </authorList>
    </citation>
    <scope>NUCLEOTIDE SEQUENCE</scope>
    <source>
        <strain evidence="9">KCTC 42731</strain>
    </source>
</reference>
<evidence type="ECO:0000313" key="9">
    <source>
        <dbReference type="EMBL" id="GHF90938.1"/>
    </source>
</evidence>
<evidence type="ECO:0000256" key="4">
    <source>
        <dbReference type="ARBA" id="ARBA00022723"/>
    </source>
</evidence>
<dbReference type="InterPro" id="IPR035680">
    <property type="entry name" value="Clx_II_MBL"/>
</dbReference>
<keyword evidence="5 7" id="KW-0378">Hydrolase</keyword>
<dbReference type="InterPro" id="IPR050110">
    <property type="entry name" value="Glyoxalase_II_hydrolase"/>
</dbReference>
<feature type="binding site" evidence="7">
    <location>
        <position position="58"/>
    </location>
    <ligand>
        <name>Zn(2+)</name>
        <dbReference type="ChEBI" id="CHEBI:29105"/>
        <label>2</label>
    </ligand>
</feature>
<comment type="function">
    <text evidence="7">Thiolesterase that catalyzes the hydrolysis of S-D-lactoyl-glutathione to form glutathione and D-lactic acid.</text>
</comment>
<feature type="binding site" evidence="7">
    <location>
        <position position="54"/>
    </location>
    <ligand>
        <name>Zn(2+)</name>
        <dbReference type="ChEBI" id="CHEBI:29105"/>
        <label>1</label>
    </ligand>
</feature>
<evidence type="ECO:0000256" key="3">
    <source>
        <dbReference type="ARBA" id="ARBA00006759"/>
    </source>
</evidence>
<dbReference type="PANTHER" id="PTHR43705:SF1">
    <property type="entry name" value="HYDROXYACYLGLUTATHIONE HYDROLASE GLOB"/>
    <property type="match status" value="1"/>
</dbReference>
<dbReference type="Pfam" id="PF16123">
    <property type="entry name" value="HAGH_C"/>
    <property type="match status" value="1"/>
</dbReference>
<dbReference type="HAMAP" id="MF_01374">
    <property type="entry name" value="Glyoxalase_2"/>
    <property type="match status" value="1"/>
</dbReference>
<dbReference type="InterPro" id="IPR001279">
    <property type="entry name" value="Metallo-B-lactamas"/>
</dbReference>
<dbReference type="Proteomes" id="UP000623842">
    <property type="component" value="Unassembled WGS sequence"/>
</dbReference>
<reference evidence="9" key="1">
    <citation type="journal article" date="2014" name="Int. J. Syst. Evol. Microbiol.">
        <title>Complete genome sequence of Corynebacterium casei LMG S-19264T (=DSM 44701T), isolated from a smear-ripened cheese.</title>
        <authorList>
            <consortium name="US DOE Joint Genome Institute (JGI-PGF)"/>
            <person name="Walter F."/>
            <person name="Albersmeier A."/>
            <person name="Kalinowski J."/>
            <person name="Ruckert C."/>
        </authorList>
    </citation>
    <scope>NUCLEOTIDE SEQUENCE</scope>
    <source>
        <strain evidence="9">KCTC 42731</strain>
    </source>
</reference>
<evidence type="ECO:0000256" key="6">
    <source>
        <dbReference type="ARBA" id="ARBA00022833"/>
    </source>
</evidence>
<comment type="catalytic activity">
    <reaction evidence="1 7">
        <text>an S-(2-hydroxyacyl)glutathione + H2O = a 2-hydroxy carboxylate + glutathione + H(+)</text>
        <dbReference type="Rhea" id="RHEA:21864"/>
        <dbReference type="ChEBI" id="CHEBI:15377"/>
        <dbReference type="ChEBI" id="CHEBI:15378"/>
        <dbReference type="ChEBI" id="CHEBI:57925"/>
        <dbReference type="ChEBI" id="CHEBI:58896"/>
        <dbReference type="ChEBI" id="CHEBI:71261"/>
        <dbReference type="EC" id="3.1.2.6"/>
    </reaction>
</comment>
<comment type="pathway">
    <text evidence="2 7">Secondary metabolite metabolism; methylglyoxal degradation; (R)-lactate from methylglyoxal: step 2/2.</text>
</comment>
<dbReference type="RefSeq" id="WP_189769603.1">
    <property type="nucleotide sequence ID" value="NZ_BNCK01000004.1"/>
</dbReference>
<accession>A0A919BJ28</accession>
<evidence type="ECO:0000256" key="1">
    <source>
        <dbReference type="ARBA" id="ARBA00001623"/>
    </source>
</evidence>
<dbReference type="PANTHER" id="PTHR43705">
    <property type="entry name" value="HYDROXYACYLGLUTATHIONE HYDROLASE"/>
    <property type="match status" value="1"/>
</dbReference>
<dbReference type="GO" id="GO:0046872">
    <property type="term" value="F:metal ion binding"/>
    <property type="evidence" value="ECO:0007669"/>
    <property type="project" value="UniProtKB-KW"/>
</dbReference>
<dbReference type="SMART" id="SM00849">
    <property type="entry name" value="Lactamase_B"/>
    <property type="match status" value="1"/>
</dbReference>
<dbReference type="PIRSF" id="PIRSF005457">
    <property type="entry name" value="Glx"/>
    <property type="match status" value="1"/>
</dbReference>
<evidence type="ECO:0000256" key="7">
    <source>
        <dbReference type="HAMAP-Rule" id="MF_01374"/>
    </source>
</evidence>
<evidence type="ECO:0000256" key="5">
    <source>
        <dbReference type="ARBA" id="ARBA00022801"/>
    </source>
</evidence>